<dbReference type="AlphaFoldDB" id="A0A444HB86"/>
<feature type="domain" description="Activator of Hsp90 ATPase homologue 1/2-like C-terminal" evidence="2">
    <location>
        <begin position="24"/>
        <end position="161"/>
    </location>
</feature>
<dbReference type="SUPFAM" id="SSF55961">
    <property type="entry name" value="Bet v1-like"/>
    <property type="match status" value="1"/>
</dbReference>
<gene>
    <name evidence="3" type="ORF">EPI11_09565</name>
</gene>
<dbReference type="RefSeq" id="WP_128389741.1">
    <property type="nucleotide sequence ID" value="NZ_SBII01000005.1"/>
</dbReference>
<dbReference type="OrthoDB" id="9795306at2"/>
<dbReference type="Pfam" id="PF08327">
    <property type="entry name" value="AHSA1"/>
    <property type="match status" value="1"/>
</dbReference>
<dbReference type="InterPro" id="IPR023393">
    <property type="entry name" value="START-like_dom_sf"/>
</dbReference>
<dbReference type="Proteomes" id="UP000287527">
    <property type="component" value="Unassembled WGS sequence"/>
</dbReference>
<dbReference type="EMBL" id="SBII01000005">
    <property type="protein sequence ID" value="RWX00512.1"/>
    <property type="molecule type" value="Genomic_DNA"/>
</dbReference>
<accession>A0A444HB86</accession>
<name>A0A444HB86_9FLAO</name>
<dbReference type="CDD" id="cd07814">
    <property type="entry name" value="SRPBCC_CalC_Aha1-like"/>
    <property type="match status" value="1"/>
</dbReference>
<dbReference type="InterPro" id="IPR013538">
    <property type="entry name" value="ASHA1/2-like_C"/>
</dbReference>
<evidence type="ECO:0000313" key="3">
    <source>
        <dbReference type="EMBL" id="RWX00512.1"/>
    </source>
</evidence>
<evidence type="ECO:0000313" key="4">
    <source>
        <dbReference type="Proteomes" id="UP000287527"/>
    </source>
</evidence>
<comment type="caution">
    <text evidence="3">The sequence shown here is derived from an EMBL/GenBank/DDBJ whole genome shotgun (WGS) entry which is preliminary data.</text>
</comment>
<proteinExistence type="inferred from homology"/>
<keyword evidence="4" id="KW-1185">Reference proteome</keyword>
<dbReference type="Gene3D" id="3.30.530.20">
    <property type="match status" value="1"/>
</dbReference>
<evidence type="ECO:0000256" key="1">
    <source>
        <dbReference type="ARBA" id="ARBA00006817"/>
    </source>
</evidence>
<evidence type="ECO:0000259" key="2">
    <source>
        <dbReference type="Pfam" id="PF08327"/>
    </source>
</evidence>
<organism evidence="3 4">
    <name type="scientific">Flavobacterium cerinum</name>
    <dbReference type="NCBI Taxonomy" id="2502784"/>
    <lineage>
        <taxon>Bacteria</taxon>
        <taxon>Pseudomonadati</taxon>
        <taxon>Bacteroidota</taxon>
        <taxon>Flavobacteriia</taxon>
        <taxon>Flavobacteriales</taxon>
        <taxon>Flavobacteriaceae</taxon>
        <taxon>Flavobacterium</taxon>
    </lineage>
</organism>
<protein>
    <submittedName>
        <fullName evidence="3">SRPBCC domain-containing protein</fullName>
    </submittedName>
</protein>
<comment type="similarity">
    <text evidence="1">Belongs to the AHA1 family.</text>
</comment>
<sequence length="164" mass="18899">MINKEAVFTKDTENKRLTVVRAFDASVEQVWKAWTTSEILDLWWAPKPYRAETKSMDFSNGGQWLYAMVSPEGDKSWCRVDYGIIEPNKNILSAVMFCDEDGIENLDFPRMYWNQAFSQTGDSTTVTMDITFDKPEDMDMFLKLGFQEGFTAGLTNLDDYLANH</sequence>
<reference evidence="3 4" key="1">
    <citation type="submission" date="2019-01" db="EMBL/GenBank/DDBJ databases">
        <title>Flavobacterium sp. nov.,isolated from freshwater.</title>
        <authorList>
            <person name="Zhang R."/>
            <person name="Du Z.-J."/>
        </authorList>
    </citation>
    <scope>NUCLEOTIDE SEQUENCE [LARGE SCALE GENOMIC DNA]</scope>
    <source>
        <strain evidence="3 4">1E403</strain>
    </source>
</reference>